<evidence type="ECO:0000313" key="6">
    <source>
        <dbReference type="EMBL" id="PDT03660.1"/>
    </source>
</evidence>
<dbReference type="InterPro" id="IPR058163">
    <property type="entry name" value="LysR-type_TF_proteobact-type"/>
</dbReference>
<dbReference type="GO" id="GO:0043565">
    <property type="term" value="F:sequence-specific DNA binding"/>
    <property type="evidence" value="ECO:0007669"/>
    <property type="project" value="TreeGrafter"/>
</dbReference>
<keyword evidence="4" id="KW-0804">Transcription</keyword>
<dbReference type="InterPro" id="IPR000847">
    <property type="entry name" value="LysR_HTH_N"/>
</dbReference>
<reference evidence="6 7" key="1">
    <citation type="submission" date="2017-09" db="EMBL/GenBank/DDBJ databases">
        <title>Comparative genomics of rhizobia isolated from Phaseolus vulgaris in China.</title>
        <authorList>
            <person name="Tong W."/>
        </authorList>
    </citation>
    <scope>NUCLEOTIDE SEQUENCE [LARGE SCALE GENOMIC DNA]</scope>
    <source>
        <strain evidence="6 7">C5</strain>
    </source>
</reference>
<dbReference type="GO" id="GO:0003700">
    <property type="term" value="F:DNA-binding transcription factor activity"/>
    <property type="evidence" value="ECO:0007669"/>
    <property type="project" value="InterPro"/>
</dbReference>
<dbReference type="InterPro" id="IPR036390">
    <property type="entry name" value="WH_DNA-bd_sf"/>
</dbReference>
<gene>
    <name evidence="6" type="ORF">CO666_13910</name>
</gene>
<comment type="caution">
    <text evidence="6">The sequence shown here is derived from an EMBL/GenBank/DDBJ whole genome shotgun (WGS) entry which is preliminary data.</text>
</comment>
<dbReference type="Pfam" id="PF00126">
    <property type="entry name" value="HTH_1"/>
    <property type="match status" value="1"/>
</dbReference>
<keyword evidence="3" id="KW-0238">DNA-binding</keyword>
<dbReference type="InterPro" id="IPR036388">
    <property type="entry name" value="WH-like_DNA-bd_sf"/>
</dbReference>
<name>A0A2A6JCK7_9HYPH</name>
<dbReference type="SUPFAM" id="SSF46785">
    <property type="entry name" value="Winged helix' DNA-binding domain"/>
    <property type="match status" value="1"/>
</dbReference>
<evidence type="ECO:0000259" key="5">
    <source>
        <dbReference type="PROSITE" id="PS50931"/>
    </source>
</evidence>
<dbReference type="Gene3D" id="3.40.190.290">
    <property type="match status" value="1"/>
</dbReference>
<dbReference type="SUPFAM" id="SSF53850">
    <property type="entry name" value="Periplasmic binding protein-like II"/>
    <property type="match status" value="1"/>
</dbReference>
<dbReference type="Pfam" id="PF03466">
    <property type="entry name" value="LysR_substrate"/>
    <property type="match status" value="1"/>
</dbReference>
<protein>
    <submittedName>
        <fullName evidence="6">Transcriptional regulator</fullName>
    </submittedName>
</protein>
<organism evidence="6 7">
    <name type="scientific">Rhizobium chutanense</name>
    <dbReference type="NCBI Taxonomy" id="2035448"/>
    <lineage>
        <taxon>Bacteria</taxon>
        <taxon>Pseudomonadati</taxon>
        <taxon>Pseudomonadota</taxon>
        <taxon>Alphaproteobacteria</taxon>
        <taxon>Hyphomicrobiales</taxon>
        <taxon>Rhizobiaceae</taxon>
        <taxon>Rhizobium/Agrobacterium group</taxon>
        <taxon>Rhizobium</taxon>
    </lineage>
</organism>
<dbReference type="EMBL" id="NWSV01000007">
    <property type="protein sequence ID" value="PDT03660.1"/>
    <property type="molecule type" value="Genomic_DNA"/>
</dbReference>
<evidence type="ECO:0000256" key="2">
    <source>
        <dbReference type="ARBA" id="ARBA00023015"/>
    </source>
</evidence>
<keyword evidence="7" id="KW-1185">Reference proteome</keyword>
<dbReference type="GO" id="GO:0006351">
    <property type="term" value="P:DNA-templated transcription"/>
    <property type="evidence" value="ECO:0007669"/>
    <property type="project" value="TreeGrafter"/>
</dbReference>
<feature type="domain" description="HTH lysR-type" evidence="5">
    <location>
        <begin position="1"/>
        <end position="58"/>
    </location>
</feature>
<dbReference type="PROSITE" id="PS50931">
    <property type="entry name" value="HTH_LYSR"/>
    <property type="match status" value="1"/>
</dbReference>
<dbReference type="AlphaFoldDB" id="A0A2A6JCK7"/>
<keyword evidence="2" id="KW-0805">Transcription regulation</keyword>
<evidence type="ECO:0000256" key="1">
    <source>
        <dbReference type="ARBA" id="ARBA00009437"/>
    </source>
</evidence>
<dbReference type="PANTHER" id="PTHR30537">
    <property type="entry name" value="HTH-TYPE TRANSCRIPTIONAL REGULATOR"/>
    <property type="match status" value="1"/>
</dbReference>
<proteinExistence type="inferred from homology"/>
<dbReference type="Gene3D" id="1.10.10.10">
    <property type="entry name" value="Winged helix-like DNA-binding domain superfamily/Winged helix DNA-binding domain"/>
    <property type="match status" value="1"/>
</dbReference>
<sequence length="294" mass="32519">MDWNDLKFFLAVAESRSLSAASRRLGVSTSTVSRRITALEQALGLSLFRHHFDGYELTEAGMKLQMPAEQAETSLKAFERSAKDSSDTLSGTVRIDAPELLGQQILLPNLAGFLQDHPGIQLDIRSSVRPVQLASQQSDIVLRIVPPERGSYRMRSVGKVAFGLYANRDYLEIHGQPSTAGDLQSHRMIGWSEELRYLSMSVWLDELFPDLQPAMRLSSFTAQQTAVESGLGIAVLPCFAANRTGLVPVLEDIPRLALDLWLLVQDQAAKTPRVQFVKGCLMKILTENATHLEG</sequence>
<comment type="similarity">
    <text evidence="1">Belongs to the LysR transcriptional regulatory family.</text>
</comment>
<dbReference type="PANTHER" id="PTHR30537:SF3">
    <property type="entry name" value="TRANSCRIPTIONAL REGULATORY PROTEIN"/>
    <property type="match status" value="1"/>
</dbReference>
<evidence type="ECO:0000256" key="3">
    <source>
        <dbReference type="ARBA" id="ARBA00023125"/>
    </source>
</evidence>
<evidence type="ECO:0000256" key="4">
    <source>
        <dbReference type="ARBA" id="ARBA00023163"/>
    </source>
</evidence>
<evidence type="ECO:0000313" key="7">
    <source>
        <dbReference type="Proteomes" id="UP000220768"/>
    </source>
</evidence>
<dbReference type="Proteomes" id="UP000220768">
    <property type="component" value="Unassembled WGS sequence"/>
</dbReference>
<accession>A0A2A6JCK7</accession>
<dbReference type="InterPro" id="IPR005119">
    <property type="entry name" value="LysR_subst-bd"/>
</dbReference>